<sequence>MEGISESLLAFVDARLREQRHNNDPVPNYEKNSKLLTVQFFLYGELKKESYPHYEGGGTKFFCINEGIEEGDLHEVATDIKLQELCRDALAGDRLLVLYDYPVNDVVDDTTGEDAESKSDSDSSDGDYDEKDSEYDQEESKNDYDFAADDSGGVEGTEKHKASTSSTGAKKLSNSSVGAKKLSNSSVGAKKVQPTLLNKTYKPPERPKSTKRKKSVAERIIEVDGKQKLSKVGQTMSCSICKISGHSRRKCPSRTGSQGTQNEPAVMPTTGQGGSKYGSCGLTGHNHRKYPFIDPPERVVDLGSNADDCFDVVNLGVNIDVSSPGKRKLGDPDESNYEEAGLHESHVAKVKPEALRRSPRKTQAASLSQPIKIPKNVQMKKDMKKGKQKTKTDEKEQQDAEPDVMFLEDPVHQVKELRGRTISINSPNQAKEGNKAMKRKMKGNQQTKSSFQLIDEPIEDTQTELSQEPISKVTCKKEISAKVVSVELSSGTDSQINNSKFQETFGDVVPQQYKVCYSHQIAQLKNVKKVVVQSSMATKMHKPNGKIDWGSQAVIDNIAEQTAKAIARGNELYKMCGLKPLLPQQMVCSPLVLLRPNLYQI</sequence>
<feature type="compositionally biased region" description="Acidic residues" evidence="1">
    <location>
        <begin position="122"/>
        <end position="137"/>
    </location>
</feature>
<gene>
    <name evidence="2" type="ORF">OLC1_LOCUS6746</name>
</gene>
<evidence type="ECO:0000313" key="2">
    <source>
        <dbReference type="EMBL" id="CAI9095867.1"/>
    </source>
</evidence>
<accession>A0AAV1CMU7</accession>
<dbReference type="Proteomes" id="UP001161247">
    <property type="component" value="Chromosome 2"/>
</dbReference>
<dbReference type="AlphaFoldDB" id="A0AAV1CMU7"/>
<evidence type="ECO:0000256" key="1">
    <source>
        <dbReference type="SAM" id="MobiDB-lite"/>
    </source>
</evidence>
<feature type="region of interest" description="Disordered" evidence="1">
    <location>
        <begin position="353"/>
        <end position="401"/>
    </location>
</feature>
<feature type="region of interest" description="Disordered" evidence="1">
    <location>
        <begin position="108"/>
        <end position="216"/>
    </location>
</feature>
<dbReference type="EMBL" id="OX459119">
    <property type="protein sequence ID" value="CAI9095867.1"/>
    <property type="molecule type" value="Genomic_DNA"/>
</dbReference>
<proteinExistence type="predicted"/>
<keyword evidence="3" id="KW-1185">Reference proteome</keyword>
<evidence type="ECO:0000313" key="3">
    <source>
        <dbReference type="Proteomes" id="UP001161247"/>
    </source>
</evidence>
<reference evidence="2" key="1">
    <citation type="submission" date="2023-03" db="EMBL/GenBank/DDBJ databases">
        <authorList>
            <person name="Julca I."/>
        </authorList>
    </citation>
    <scope>NUCLEOTIDE SEQUENCE</scope>
</reference>
<feature type="compositionally biased region" description="Polar residues" evidence="1">
    <location>
        <begin position="254"/>
        <end position="263"/>
    </location>
</feature>
<name>A0AAV1CMU7_OLDCO</name>
<protein>
    <submittedName>
        <fullName evidence="2">OLC1v1031896C1</fullName>
    </submittedName>
</protein>
<feature type="region of interest" description="Disordered" evidence="1">
    <location>
        <begin position="247"/>
        <end position="280"/>
    </location>
</feature>
<feature type="compositionally biased region" description="Polar residues" evidence="1">
    <location>
        <begin position="163"/>
        <end position="187"/>
    </location>
</feature>
<organism evidence="2 3">
    <name type="scientific">Oldenlandia corymbosa var. corymbosa</name>
    <dbReference type="NCBI Taxonomy" id="529605"/>
    <lineage>
        <taxon>Eukaryota</taxon>
        <taxon>Viridiplantae</taxon>
        <taxon>Streptophyta</taxon>
        <taxon>Embryophyta</taxon>
        <taxon>Tracheophyta</taxon>
        <taxon>Spermatophyta</taxon>
        <taxon>Magnoliopsida</taxon>
        <taxon>eudicotyledons</taxon>
        <taxon>Gunneridae</taxon>
        <taxon>Pentapetalae</taxon>
        <taxon>asterids</taxon>
        <taxon>lamiids</taxon>
        <taxon>Gentianales</taxon>
        <taxon>Rubiaceae</taxon>
        <taxon>Rubioideae</taxon>
        <taxon>Spermacoceae</taxon>
        <taxon>Hedyotis-Oldenlandia complex</taxon>
        <taxon>Oldenlandia</taxon>
    </lineage>
</organism>